<evidence type="ECO:0000313" key="5">
    <source>
        <dbReference type="Proteomes" id="UP001281761"/>
    </source>
</evidence>
<sequence length="468" mass="53538">MSHITVAFVSDFFYPNIGGVENHIYEVSKHMIKQGVKVILITHHYGKKRGIRYLDTGLKVYYVPRMLLWRQSTLPSFMSPAILYRDIFIKEQVTIVHGQTSFSCMSCECNYVANQMGLPLFYTEHSVTKPNEIYSYIINDLCKWSYSEIEQIVCVSEASKRNVIERIGMEEEHLTVIGNAVNGKMFYPRTPSEQAIFLENKRMKDKNGKDTGREWITICIFSRLMKKKGTDLMVEIIPTVCAKYDNVRFVVGGDGERMIDLIQMMEQNNLEDRIQLLGNTAHDDARNVMIQCDIFLNCSLSESFCIVVLEAACSGLYVVSTNVDAIPDILPHHMASFGDPTPESMTAALCTTVDMFHRGKQPDTTKFHAELTSIYDWGKIAAQTIALYRDALDRKKQGKSLFPDRWSHIKRLFRMGILSGTFLTAHYLFFTAAFKVIQKAYPEEDIELAPALLSDQINNWELLENDED</sequence>
<feature type="domain" description="Glycosyltransferase subfamily 4-like N-terminal" evidence="3">
    <location>
        <begin position="17"/>
        <end position="182"/>
    </location>
</feature>
<proteinExistence type="predicted"/>
<dbReference type="InterPro" id="IPR028098">
    <property type="entry name" value="Glyco_trans_4-like_N"/>
</dbReference>
<dbReference type="EC" id="2.4.1.198" evidence="4"/>
<organism evidence="4 5">
    <name type="scientific">Blattamonas nauphoetae</name>
    <dbReference type="NCBI Taxonomy" id="2049346"/>
    <lineage>
        <taxon>Eukaryota</taxon>
        <taxon>Metamonada</taxon>
        <taxon>Preaxostyla</taxon>
        <taxon>Oxymonadida</taxon>
        <taxon>Blattamonas</taxon>
    </lineage>
</organism>
<keyword evidence="1 4" id="KW-0328">Glycosyltransferase</keyword>
<dbReference type="PANTHER" id="PTHR45871:SF1">
    <property type="entry name" value="PHOSPHATIDYLINOSITOL N-ACETYLGLUCOSAMINYLTRANSFERASE SUBUNIT A"/>
    <property type="match status" value="1"/>
</dbReference>
<protein>
    <submittedName>
        <fullName evidence="4">Phosphatidylinositol N-acetylglucosaminyltransferase subunit A</fullName>
        <ecNumber evidence="4">2.4.1.198</ecNumber>
    </submittedName>
</protein>
<accession>A0ABQ9YKJ7</accession>
<dbReference type="Proteomes" id="UP001281761">
    <property type="component" value="Unassembled WGS sequence"/>
</dbReference>
<dbReference type="SUPFAM" id="SSF53756">
    <property type="entry name" value="UDP-Glycosyltransferase/glycogen phosphorylase"/>
    <property type="match status" value="1"/>
</dbReference>
<name>A0ABQ9YKJ7_9EUKA</name>
<dbReference type="EMBL" id="JARBJD010000003">
    <property type="protein sequence ID" value="KAK2964273.1"/>
    <property type="molecule type" value="Genomic_DNA"/>
</dbReference>
<dbReference type="Gene3D" id="3.40.50.2000">
    <property type="entry name" value="Glycogen Phosphorylase B"/>
    <property type="match status" value="2"/>
</dbReference>
<dbReference type="Pfam" id="PF13439">
    <property type="entry name" value="Glyco_transf_4"/>
    <property type="match status" value="1"/>
</dbReference>
<dbReference type="InterPro" id="IPR001296">
    <property type="entry name" value="Glyco_trans_1"/>
</dbReference>
<dbReference type="Pfam" id="PF00534">
    <property type="entry name" value="Glycos_transf_1"/>
    <property type="match status" value="1"/>
</dbReference>
<evidence type="ECO:0000259" key="2">
    <source>
        <dbReference type="Pfam" id="PF00534"/>
    </source>
</evidence>
<dbReference type="GO" id="GO:0017176">
    <property type="term" value="F:phosphatidylinositol N-acetylglucosaminyltransferase activity"/>
    <property type="evidence" value="ECO:0007669"/>
    <property type="project" value="UniProtKB-EC"/>
</dbReference>
<comment type="caution">
    <text evidence="4">The sequence shown here is derived from an EMBL/GenBank/DDBJ whole genome shotgun (WGS) entry which is preliminary data.</text>
</comment>
<evidence type="ECO:0000313" key="4">
    <source>
        <dbReference type="EMBL" id="KAK2964273.1"/>
    </source>
</evidence>
<feature type="domain" description="Glycosyl transferase family 1" evidence="2">
    <location>
        <begin position="216"/>
        <end position="334"/>
    </location>
</feature>
<reference evidence="4 5" key="1">
    <citation type="journal article" date="2022" name="bioRxiv">
        <title>Genomics of Preaxostyla Flagellates Illuminates Evolutionary Transitions and the Path Towards Mitochondrial Loss.</title>
        <authorList>
            <person name="Novak L.V.F."/>
            <person name="Treitli S.C."/>
            <person name="Pyrih J."/>
            <person name="Halakuc P."/>
            <person name="Pipaliya S.V."/>
            <person name="Vacek V."/>
            <person name="Brzon O."/>
            <person name="Soukal P."/>
            <person name="Eme L."/>
            <person name="Dacks J.B."/>
            <person name="Karnkowska A."/>
            <person name="Elias M."/>
            <person name="Hampl V."/>
        </authorList>
    </citation>
    <scope>NUCLEOTIDE SEQUENCE [LARGE SCALE GENOMIC DNA]</scope>
    <source>
        <strain evidence="4">NAU3</strain>
        <tissue evidence="4">Gut</tissue>
    </source>
</reference>
<dbReference type="PANTHER" id="PTHR45871">
    <property type="entry name" value="N-ACETYLGLUCOSAMINYL-PHOSPHATIDYLINOSITOL BIOSYNTHETIC PROTEIN"/>
    <property type="match status" value="1"/>
</dbReference>
<gene>
    <name evidence="4" type="ORF">BLNAU_804</name>
</gene>
<keyword evidence="4" id="KW-0808">Transferase</keyword>
<evidence type="ECO:0000259" key="3">
    <source>
        <dbReference type="Pfam" id="PF13439"/>
    </source>
</evidence>
<evidence type="ECO:0000256" key="1">
    <source>
        <dbReference type="ARBA" id="ARBA00022676"/>
    </source>
</evidence>
<keyword evidence="5" id="KW-1185">Reference proteome</keyword>